<evidence type="ECO:0000256" key="2">
    <source>
        <dbReference type="ARBA" id="ARBA00022723"/>
    </source>
</evidence>
<dbReference type="InterPro" id="IPR032694">
    <property type="entry name" value="CopC/D"/>
</dbReference>
<protein>
    <recommendedName>
        <fullName evidence="7">CopC domain-containing protein</fullName>
    </recommendedName>
</protein>
<dbReference type="EMBL" id="NPCC01000005">
    <property type="protein sequence ID" value="PAE90325.1"/>
    <property type="molecule type" value="Genomic_DNA"/>
</dbReference>
<feature type="region of interest" description="Disordered" evidence="5">
    <location>
        <begin position="127"/>
        <end position="166"/>
    </location>
</feature>
<evidence type="ECO:0000256" key="4">
    <source>
        <dbReference type="ARBA" id="ARBA00023008"/>
    </source>
</evidence>
<keyword evidence="3" id="KW-0732">Signal</keyword>
<feature type="transmembrane region" description="Helical" evidence="6">
    <location>
        <begin position="172"/>
        <end position="193"/>
    </location>
</feature>
<proteinExistence type="predicted"/>
<keyword evidence="6" id="KW-0472">Membrane</keyword>
<evidence type="ECO:0000256" key="3">
    <source>
        <dbReference type="ARBA" id="ARBA00022729"/>
    </source>
</evidence>
<accession>A0A268P4U2</accession>
<gene>
    <name evidence="8" type="ORF">CHH72_04915</name>
</gene>
<feature type="compositionally biased region" description="Acidic residues" evidence="5">
    <location>
        <begin position="127"/>
        <end position="139"/>
    </location>
</feature>
<dbReference type="GO" id="GO:0030313">
    <property type="term" value="C:cell envelope"/>
    <property type="evidence" value="ECO:0007669"/>
    <property type="project" value="UniProtKB-SubCell"/>
</dbReference>
<dbReference type="AlphaFoldDB" id="A0A268P4U2"/>
<evidence type="ECO:0000256" key="5">
    <source>
        <dbReference type="SAM" id="MobiDB-lite"/>
    </source>
</evidence>
<dbReference type="InterPro" id="IPR007348">
    <property type="entry name" value="CopC_dom"/>
</dbReference>
<dbReference type="Pfam" id="PF04234">
    <property type="entry name" value="CopC"/>
    <property type="match status" value="1"/>
</dbReference>
<feature type="domain" description="CopC" evidence="7">
    <location>
        <begin position="33"/>
        <end position="125"/>
    </location>
</feature>
<keyword evidence="2" id="KW-0479">Metal-binding</keyword>
<dbReference type="PANTHER" id="PTHR34820">
    <property type="entry name" value="INNER MEMBRANE PROTEIN YEBZ"/>
    <property type="match status" value="1"/>
</dbReference>
<evidence type="ECO:0000256" key="1">
    <source>
        <dbReference type="ARBA" id="ARBA00004196"/>
    </source>
</evidence>
<evidence type="ECO:0000313" key="9">
    <source>
        <dbReference type="Proteomes" id="UP000216207"/>
    </source>
</evidence>
<feature type="compositionally biased region" description="Basic and acidic residues" evidence="5">
    <location>
        <begin position="147"/>
        <end position="157"/>
    </location>
</feature>
<dbReference type="InterPro" id="IPR014756">
    <property type="entry name" value="Ig_E-set"/>
</dbReference>
<sequence length="198" mass="21512">MNGGYSYMFFKRLSLAVFLLLPLFVFPLTAGAHSHFQSSTPGENEEVNEPVTEVQVSFDGGIGTADMTITNTDTDEEAAIESIDVDNTSMIAILQEPLSNGAYTVEWQNIGDDGHSLDGSFSFQVNAEEETTPEDESIAEENAANENEVKQDRDHEASGPGEDETNTAGTSVLWLSIIIAGLFIVALVIFTVLRKRKS</sequence>
<dbReference type="GO" id="GO:0006825">
    <property type="term" value="P:copper ion transport"/>
    <property type="evidence" value="ECO:0007669"/>
    <property type="project" value="InterPro"/>
</dbReference>
<dbReference type="GO" id="GO:0005886">
    <property type="term" value="C:plasma membrane"/>
    <property type="evidence" value="ECO:0007669"/>
    <property type="project" value="TreeGrafter"/>
</dbReference>
<dbReference type="GO" id="GO:0042597">
    <property type="term" value="C:periplasmic space"/>
    <property type="evidence" value="ECO:0007669"/>
    <property type="project" value="InterPro"/>
</dbReference>
<dbReference type="GO" id="GO:0005507">
    <property type="term" value="F:copper ion binding"/>
    <property type="evidence" value="ECO:0007669"/>
    <property type="project" value="InterPro"/>
</dbReference>
<dbReference type="PANTHER" id="PTHR34820:SF4">
    <property type="entry name" value="INNER MEMBRANE PROTEIN YEBZ"/>
    <property type="match status" value="1"/>
</dbReference>
<dbReference type="Proteomes" id="UP000216207">
    <property type="component" value="Unassembled WGS sequence"/>
</dbReference>
<reference evidence="8 9" key="1">
    <citation type="submission" date="2017-07" db="EMBL/GenBank/DDBJ databases">
        <title>Isolation and whole genome analysis of endospore-forming bacteria from heroin.</title>
        <authorList>
            <person name="Kalinowski J."/>
            <person name="Ahrens B."/>
            <person name="Al-Dilaimi A."/>
            <person name="Winkler A."/>
            <person name="Wibberg D."/>
            <person name="Schleenbecker U."/>
            <person name="Ruckert C."/>
            <person name="Wolfel R."/>
            <person name="Grass G."/>
        </authorList>
    </citation>
    <scope>NUCLEOTIDE SEQUENCE [LARGE SCALE GENOMIC DNA]</scope>
    <source>
        <strain evidence="8 9">7539</strain>
    </source>
</reference>
<dbReference type="InterPro" id="IPR014755">
    <property type="entry name" value="Cu-Rt/internalin_Ig-like"/>
</dbReference>
<name>A0A268P4U2_SHOCL</name>
<organism evidence="8 9">
    <name type="scientific">Shouchella clausii</name>
    <name type="common">Alkalihalobacillus clausii</name>
    <dbReference type="NCBI Taxonomy" id="79880"/>
    <lineage>
        <taxon>Bacteria</taxon>
        <taxon>Bacillati</taxon>
        <taxon>Bacillota</taxon>
        <taxon>Bacilli</taxon>
        <taxon>Bacillales</taxon>
        <taxon>Bacillaceae</taxon>
        <taxon>Shouchella</taxon>
    </lineage>
</organism>
<dbReference type="SUPFAM" id="SSF81296">
    <property type="entry name" value="E set domains"/>
    <property type="match status" value="1"/>
</dbReference>
<evidence type="ECO:0000256" key="6">
    <source>
        <dbReference type="SAM" id="Phobius"/>
    </source>
</evidence>
<dbReference type="Gene3D" id="2.60.40.1220">
    <property type="match status" value="1"/>
</dbReference>
<evidence type="ECO:0000313" key="8">
    <source>
        <dbReference type="EMBL" id="PAE90325.1"/>
    </source>
</evidence>
<keyword evidence="6" id="KW-0812">Transmembrane</keyword>
<keyword evidence="6" id="KW-1133">Transmembrane helix</keyword>
<comment type="caution">
    <text evidence="8">The sequence shown here is derived from an EMBL/GenBank/DDBJ whole genome shotgun (WGS) entry which is preliminary data.</text>
</comment>
<dbReference type="GO" id="GO:0046688">
    <property type="term" value="P:response to copper ion"/>
    <property type="evidence" value="ECO:0007669"/>
    <property type="project" value="InterPro"/>
</dbReference>
<evidence type="ECO:0000259" key="7">
    <source>
        <dbReference type="Pfam" id="PF04234"/>
    </source>
</evidence>
<keyword evidence="4" id="KW-0186">Copper</keyword>
<comment type="subcellular location">
    <subcellularLocation>
        <location evidence="1">Cell envelope</location>
    </subcellularLocation>
</comment>